<dbReference type="KEGG" id="tmn:UCRPA7_2275"/>
<name>R8BSA1_PHAM7</name>
<keyword evidence="1" id="KW-0812">Transmembrane</keyword>
<dbReference type="Gene3D" id="2.60.110.10">
    <property type="entry name" value="Thaumatin"/>
    <property type="match status" value="1"/>
</dbReference>
<dbReference type="EMBL" id="KB932928">
    <property type="protein sequence ID" value="EOO02216.1"/>
    <property type="molecule type" value="Genomic_DNA"/>
</dbReference>
<dbReference type="PROSITE" id="PS52006">
    <property type="entry name" value="GH64"/>
    <property type="match status" value="1"/>
</dbReference>
<keyword evidence="1" id="KW-0472">Membrane</keyword>
<feature type="transmembrane region" description="Helical" evidence="1">
    <location>
        <begin position="526"/>
        <end position="559"/>
    </location>
</feature>
<dbReference type="InterPro" id="IPR037398">
    <property type="entry name" value="Glyco_hydro_64_fam"/>
</dbReference>
<dbReference type="Gene3D" id="3.30.920.50">
    <property type="entry name" value="Beta-1,3-glucanase, C-terminal domain"/>
    <property type="match status" value="1"/>
</dbReference>
<proteinExistence type="predicted"/>
<evidence type="ECO:0000313" key="4">
    <source>
        <dbReference type="Proteomes" id="UP000014074"/>
    </source>
</evidence>
<dbReference type="AlphaFoldDB" id="R8BSA1"/>
<protein>
    <submittedName>
        <fullName evidence="3">Putative glucanase b protein</fullName>
    </submittedName>
</protein>
<dbReference type="InterPro" id="IPR032477">
    <property type="entry name" value="Glyco_hydro_64"/>
</dbReference>
<evidence type="ECO:0000259" key="2">
    <source>
        <dbReference type="PROSITE" id="PS52006"/>
    </source>
</evidence>
<dbReference type="Proteomes" id="UP000014074">
    <property type="component" value="Unassembled WGS sequence"/>
</dbReference>
<dbReference type="Pfam" id="PF16483">
    <property type="entry name" value="Glyco_hydro_64"/>
    <property type="match status" value="1"/>
</dbReference>
<dbReference type="GeneID" id="19322506"/>
<dbReference type="OrthoDB" id="5290283at2759"/>
<accession>R8BSA1</accession>
<dbReference type="eggNOG" id="ENOG502R3TN">
    <property type="taxonomic scope" value="Eukaryota"/>
</dbReference>
<feature type="domain" description="GH64" evidence="2">
    <location>
        <begin position="36"/>
        <end position="410"/>
    </location>
</feature>
<keyword evidence="1" id="KW-1133">Transmembrane helix</keyword>
<dbReference type="PANTHER" id="PTHR38165:SF1">
    <property type="entry name" value="GLUCANASE B"/>
    <property type="match status" value="1"/>
</dbReference>
<organism evidence="3 4">
    <name type="scientific">Phaeoacremonium minimum (strain UCR-PA7)</name>
    <name type="common">Esca disease fungus</name>
    <name type="synonym">Togninia minima</name>
    <dbReference type="NCBI Taxonomy" id="1286976"/>
    <lineage>
        <taxon>Eukaryota</taxon>
        <taxon>Fungi</taxon>
        <taxon>Dikarya</taxon>
        <taxon>Ascomycota</taxon>
        <taxon>Pezizomycotina</taxon>
        <taxon>Sordariomycetes</taxon>
        <taxon>Sordariomycetidae</taxon>
        <taxon>Togniniales</taxon>
        <taxon>Togniniaceae</taxon>
        <taxon>Phaeoacremonium</taxon>
    </lineage>
</organism>
<gene>
    <name evidence="3" type="ORF">UCRPA7_2275</name>
</gene>
<evidence type="ECO:0000256" key="1">
    <source>
        <dbReference type="SAM" id="Phobius"/>
    </source>
</evidence>
<dbReference type="InterPro" id="IPR037176">
    <property type="entry name" value="Osmotin/thaumatin-like_sf"/>
</dbReference>
<reference evidence="4" key="1">
    <citation type="journal article" date="2013" name="Genome Announc.">
        <title>Draft genome sequence of the ascomycete Phaeoacremonium aleophilum strain UCR-PA7, a causal agent of the esca disease complex in grapevines.</title>
        <authorList>
            <person name="Blanco-Ulate B."/>
            <person name="Rolshausen P."/>
            <person name="Cantu D."/>
        </authorList>
    </citation>
    <scope>NUCLEOTIDE SEQUENCE [LARGE SCALE GENOMIC DNA]</scope>
    <source>
        <strain evidence="4">UCR-PA7</strain>
    </source>
</reference>
<sequence length="583" mass="63088">MATLEDVLEIQKKEGILMAPATSSNTSKGTLSTQTNSTVNFALRNNTSSSNAYAYVTGLDINRNNIPFLLQSDRVTPYYPASPSSTLQPLQANCAISLGAPGTTTTVTVPQAAGGRVWFCQNGTLTFRLNPGPAIVEPSVMNTSDPNYNLPWGFCEFTFNSFQLFVNISYVDFVALPIALQLENTSGTVTSVQGIPKNGLDLVCSQLQAQDAKDNAGWSQLIIPSPSGGNLRALSPNSGINMNSSLFQGYYQSYVDQVWAKYASTGLTVDTQAAYGVVTGKVSTSTGKLTFDNVGGFSQPSAADIFSCSSGAFGYYDTNTDEMANITARLAAAFNRSTLLINTSQPDNENVSNYYQDAITNHYSRICHLVNLDKRGYAFPYDDVGPSSGVDQSGSVYDSNPKLLTITVGGSTTTSSVRLRDMARAGKQLVGGRRAAGHHVRRDLTWDDDSAVEVEVDEKHSEVDLEKGLGRGKQDSISADTLVSSSVMSRSLTSLVPPSWQRRAEAWVARLEAMPLYVRMKPVVDLFIRCMILFMSLSVRAVVSRVSMVLLFLFFYLLMPLAGTHEPAKTVVVHGMYNGTLIS</sequence>
<evidence type="ECO:0000313" key="3">
    <source>
        <dbReference type="EMBL" id="EOO02216.1"/>
    </source>
</evidence>
<dbReference type="RefSeq" id="XP_007912979.1">
    <property type="nucleotide sequence ID" value="XM_007914788.1"/>
</dbReference>
<dbReference type="PANTHER" id="PTHR38165">
    <property type="match status" value="1"/>
</dbReference>
<dbReference type="CDD" id="cd09220">
    <property type="entry name" value="GH64-GluB-like"/>
    <property type="match status" value="1"/>
</dbReference>
<dbReference type="HOGENOM" id="CLU_032886_2_0_1"/>
<dbReference type="InterPro" id="IPR042517">
    <property type="entry name" value="Glyco_hydro_64_N_2"/>
</dbReference>
<keyword evidence="4" id="KW-1185">Reference proteome</keyword>